<dbReference type="AlphaFoldDB" id="A0A7X0SGS5"/>
<name>A0A7X0SGS5_9CLOT</name>
<organism evidence="2 3">
    <name type="scientific">Clostridium gasigenes</name>
    <dbReference type="NCBI Taxonomy" id="94869"/>
    <lineage>
        <taxon>Bacteria</taxon>
        <taxon>Bacillati</taxon>
        <taxon>Bacillota</taxon>
        <taxon>Clostridia</taxon>
        <taxon>Eubacteriales</taxon>
        <taxon>Clostridiaceae</taxon>
        <taxon>Clostridium</taxon>
    </lineage>
</organism>
<reference evidence="2 3" key="1">
    <citation type="submission" date="2020-08" db="EMBL/GenBank/DDBJ databases">
        <title>Clostridia isolated from Swiss meat.</title>
        <authorList>
            <person name="Wambui J."/>
            <person name="Stevens M.J.A."/>
            <person name="Stephan R."/>
        </authorList>
    </citation>
    <scope>NUCLEOTIDE SEQUENCE [LARGE SCALE GENOMIC DNA]</scope>
    <source>
        <strain evidence="2 3">CM001</strain>
    </source>
</reference>
<keyword evidence="1" id="KW-0812">Transmembrane</keyword>
<dbReference type="Proteomes" id="UP000585258">
    <property type="component" value="Unassembled WGS sequence"/>
</dbReference>
<evidence type="ECO:0000313" key="2">
    <source>
        <dbReference type="EMBL" id="MBB6716078.1"/>
    </source>
</evidence>
<dbReference type="RefSeq" id="WP_185165192.1">
    <property type="nucleotide sequence ID" value="NZ_JACKWY010000011.1"/>
</dbReference>
<evidence type="ECO:0000313" key="3">
    <source>
        <dbReference type="Proteomes" id="UP000585258"/>
    </source>
</evidence>
<keyword evidence="1" id="KW-1133">Transmembrane helix</keyword>
<accession>A0A7X0SGS5</accession>
<protein>
    <submittedName>
        <fullName evidence="2">Uncharacterized protein</fullName>
    </submittedName>
</protein>
<feature type="transmembrane region" description="Helical" evidence="1">
    <location>
        <begin position="7"/>
        <end position="27"/>
    </location>
</feature>
<keyword evidence="1" id="KW-0472">Membrane</keyword>
<proteinExistence type="predicted"/>
<evidence type="ECO:0000256" key="1">
    <source>
        <dbReference type="SAM" id="Phobius"/>
    </source>
</evidence>
<comment type="caution">
    <text evidence="2">The sequence shown here is derived from an EMBL/GenBank/DDBJ whole genome shotgun (WGS) entry which is preliminary data.</text>
</comment>
<sequence length="103" mass="11567">MKNKGYLIFGVSLSIVSLILVFIGAILNIVVCIISLICLFIGILIVMHWSTIGYIWVCDKCGEKFRITLKENIIGVNSGVNYKNLYCPKCNKKTMCKGIVYKN</sequence>
<dbReference type="EMBL" id="JACKWY010000011">
    <property type="protein sequence ID" value="MBB6716078.1"/>
    <property type="molecule type" value="Genomic_DNA"/>
</dbReference>
<gene>
    <name evidence="2" type="ORF">H7E68_15340</name>
</gene>
<feature type="transmembrane region" description="Helical" evidence="1">
    <location>
        <begin position="33"/>
        <end position="57"/>
    </location>
</feature>